<keyword evidence="8" id="KW-1133">Transmembrane helix</keyword>
<evidence type="ECO:0000256" key="4">
    <source>
        <dbReference type="ARBA" id="ARBA00022676"/>
    </source>
</evidence>
<dbReference type="Proteomes" id="UP001633002">
    <property type="component" value="Unassembled WGS sequence"/>
</dbReference>
<keyword evidence="6" id="KW-0812">Transmembrane</keyword>
<dbReference type="FunFam" id="3.90.550.50:FF:000001">
    <property type="entry name" value="Hexosyltransferase"/>
    <property type="match status" value="1"/>
</dbReference>
<dbReference type="GO" id="GO:1901137">
    <property type="term" value="P:carbohydrate derivative biosynthetic process"/>
    <property type="evidence" value="ECO:0007669"/>
    <property type="project" value="UniProtKB-ARBA"/>
</dbReference>
<evidence type="ECO:0000256" key="8">
    <source>
        <dbReference type="ARBA" id="ARBA00022989"/>
    </source>
</evidence>
<evidence type="ECO:0000256" key="1">
    <source>
        <dbReference type="ARBA" id="ARBA00004323"/>
    </source>
</evidence>
<dbReference type="Pfam" id="PF00337">
    <property type="entry name" value="Gal-bind_lectin"/>
    <property type="match status" value="1"/>
</dbReference>
<dbReference type="SUPFAM" id="SSF49899">
    <property type="entry name" value="Concanavalin A-like lectins/glucanases"/>
    <property type="match status" value="1"/>
</dbReference>
<keyword evidence="7" id="KW-0735">Signal-anchor</keyword>
<evidence type="ECO:0000256" key="2">
    <source>
        <dbReference type="ARBA" id="ARBA00004922"/>
    </source>
</evidence>
<dbReference type="PROSITE" id="PS51304">
    <property type="entry name" value="GALECTIN"/>
    <property type="match status" value="1"/>
</dbReference>
<dbReference type="AlphaFoldDB" id="A0ABD3G9J6"/>
<dbReference type="PANTHER" id="PTHR11214">
    <property type="entry name" value="BETA-1,3-N-ACETYLGLUCOSAMINYLTRANSFERASE"/>
    <property type="match status" value="1"/>
</dbReference>
<dbReference type="SMART" id="SM00908">
    <property type="entry name" value="Gal-bind_lectin"/>
    <property type="match status" value="1"/>
</dbReference>
<organism evidence="15 16">
    <name type="scientific">Riccia sorocarpa</name>
    <dbReference type="NCBI Taxonomy" id="122646"/>
    <lineage>
        <taxon>Eukaryota</taxon>
        <taxon>Viridiplantae</taxon>
        <taxon>Streptophyta</taxon>
        <taxon>Embryophyta</taxon>
        <taxon>Marchantiophyta</taxon>
        <taxon>Marchantiopsida</taxon>
        <taxon>Marchantiidae</taxon>
        <taxon>Marchantiales</taxon>
        <taxon>Ricciaceae</taxon>
        <taxon>Riccia</taxon>
    </lineage>
</organism>
<proteinExistence type="inferred from homology"/>
<evidence type="ECO:0000256" key="5">
    <source>
        <dbReference type="ARBA" id="ARBA00022679"/>
    </source>
</evidence>
<dbReference type="InterPro" id="IPR002659">
    <property type="entry name" value="Glyco_trans_31"/>
</dbReference>
<keyword evidence="9" id="KW-0333">Golgi apparatus</keyword>
<dbReference type="InterPro" id="IPR001079">
    <property type="entry name" value="Galectin_CRD"/>
</dbReference>
<keyword evidence="11" id="KW-0325">Glycoprotein</keyword>
<evidence type="ECO:0000256" key="11">
    <source>
        <dbReference type="ARBA" id="ARBA00023180"/>
    </source>
</evidence>
<dbReference type="Pfam" id="PF01762">
    <property type="entry name" value="Galactosyl_T"/>
    <property type="match status" value="1"/>
</dbReference>
<dbReference type="Gene3D" id="2.60.120.200">
    <property type="match status" value="1"/>
</dbReference>
<reference evidence="15 16" key="1">
    <citation type="submission" date="2024-09" db="EMBL/GenBank/DDBJ databases">
        <title>Chromosome-scale assembly of Riccia sorocarpa.</title>
        <authorList>
            <person name="Paukszto L."/>
        </authorList>
    </citation>
    <scope>NUCLEOTIDE SEQUENCE [LARGE SCALE GENOMIC DNA]</scope>
    <source>
        <strain evidence="15">LP-2024</strain>
        <tissue evidence="15">Aerial parts of the thallus</tissue>
    </source>
</reference>
<accession>A0ABD3G9J6</accession>
<feature type="domain" description="Galectin" evidence="14">
    <location>
        <begin position="152"/>
        <end position="348"/>
    </location>
</feature>
<keyword evidence="16" id="KW-1185">Reference proteome</keyword>
<dbReference type="EMBL" id="JBJQOH010000008">
    <property type="protein sequence ID" value="KAL3675827.1"/>
    <property type="molecule type" value="Genomic_DNA"/>
</dbReference>
<evidence type="ECO:0000256" key="9">
    <source>
        <dbReference type="ARBA" id="ARBA00023034"/>
    </source>
</evidence>
<keyword evidence="12" id="KW-0464">Manganese</keyword>
<feature type="region of interest" description="Disordered" evidence="13">
    <location>
        <begin position="51"/>
        <end position="84"/>
    </location>
</feature>
<name>A0ABD3G9J6_9MARC</name>
<comment type="similarity">
    <text evidence="3">Belongs to the glycosyltransferase 31 family.</text>
</comment>
<comment type="caution">
    <text evidence="15">The sequence shown here is derived from an EMBL/GenBank/DDBJ whole genome shotgun (WGS) entry which is preliminary data.</text>
</comment>
<dbReference type="GO" id="GO:0000139">
    <property type="term" value="C:Golgi membrane"/>
    <property type="evidence" value="ECO:0007669"/>
    <property type="project" value="UniProtKB-SubCell"/>
</dbReference>
<evidence type="ECO:0000256" key="12">
    <source>
        <dbReference type="ARBA" id="ARBA00023211"/>
    </source>
</evidence>
<protein>
    <recommendedName>
        <fullName evidence="14">Galectin domain-containing protein</fullName>
    </recommendedName>
</protein>
<evidence type="ECO:0000259" key="14">
    <source>
        <dbReference type="PROSITE" id="PS51304"/>
    </source>
</evidence>
<sequence>MKRQLEWGFLLFAVCLIFVIRFGVLEGSSGYIKVNLLSTPSLSRVRENWVPGLEGNTSAPEEPRIKLSDLADPPSPPRNSTSRNQTVNIWGAWGGLKLVLNGSNLSNEMMEGFREGINAWRGLKQYFEEGEKPKEKGAEGCPFSGSSTDNSGRLEFPCGLIVDSSATVIATVTGGTGSFKFELVGTRGVGDFRAPPIILHYGVRILGDKGTDEPVIIQNTWTRATDWGEEERCPYRDDSNKKRKQVDGLDVCIEQVGKAMTWKPQGERVSEVTKWSGVFKGPEKPKTWFPFAEGMPFAATLWVGWEGFHMTVNGKHISSFEYRKGLEPWLVNKLEVSGDVKTSSIIAAGLPTSERWEEAAVLEVFKAPPLPPKSKRLKLFIGVFSTTNNFDRRMAVRRTWMQSEEVRSSNVVVRFFVGLHKQDQVNKEMLDEAKTYGDIQLLPFVDYYDLITLKTIAICIYATKHVTADYVMKTDDDTFVRIDAVLAAIKTRRSPRSKSLLLGAVETNAGPDRGVNSKWYVSEQEYPHATYPPWAHGPGYIISNDIAKYVTKMSAKHGLQLFKLEDVAMGIWIDSYSRKQRRGIEYLNNPFFISAGCEENYTIAHYQMPRQMLCLWQELKTKGIPVCCN</sequence>
<dbReference type="GO" id="GO:0008378">
    <property type="term" value="F:galactosyltransferase activity"/>
    <property type="evidence" value="ECO:0007669"/>
    <property type="project" value="UniProtKB-ARBA"/>
</dbReference>
<dbReference type="PANTHER" id="PTHR11214:SF3">
    <property type="entry name" value="BETA-1,3-GALACTOSYLTRANSFERASE 6"/>
    <property type="match status" value="1"/>
</dbReference>
<evidence type="ECO:0000313" key="16">
    <source>
        <dbReference type="Proteomes" id="UP001633002"/>
    </source>
</evidence>
<keyword evidence="5" id="KW-0808">Transferase</keyword>
<evidence type="ECO:0000313" key="15">
    <source>
        <dbReference type="EMBL" id="KAL3675827.1"/>
    </source>
</evidence>
<evidence type="ECO:0000256" key="10">
    <source>
        <dbReference type="ARBA" id="ARBA00023136"/>
    </source>
</evidence>
<evidence type="ECO:0000256" key="3">
    <source>
        <dbReference type="ARBA" id="ARBA00008661"/>
    </source>
</evidence>
<evidence type="ECO:0000256" key="7">
    <source>
        <dbReference type="ARBA" id="ARBA00022968"/>
    </source>
</evidence>
<evidence type="ECO:0000256" key="13">
    <source>
        <dbReference type="SAM" id="MobiDB-lite"/>
    </source>
</evidence>
<keyword evidence="4" id="KW-0328">Glycosyltransferase</keyword>
<dbReference type="CDD" id="cd00070">
    <property type="entry name" value="GLECT"/>
    <property type="match status" value="1"/>
</dbReference>
<keyword evidence="10" id="KW-0472">Membrane</keyword>
<comment type="pathway">
    <text evidence="2">Protein modification; protein glycosylation.</text>
</comment>
<comment type="subcellular location">
    <subcellularLocation>
        <location evidence="1">Golgi apparatus membrane</location>
        <topology evidence="1">Single-pass type II membrane protein</topology>
    </subcellularLocation>
</comment>
<gene>
    <name evidence="15" type="ORF">R1sor_025775</name>
</gene>
<evidence type="ECO:0000256" key="6">
    <source>
        <dbReference type="ARBA" id="ARBA00022692"/>
    </source>
</evidence>
<dbReference type="Gene3D" id="3.90.550.50">
    <property type="match status" value="1"/>
</dbReference>
<dbReference type="InterPro" id="IPR013320">
    <property type="entry name" value="ConA-like_dom_sf"/>
</dbReference>